<evidence type="ECO:0000313" key="4">
    <source>
        <dbReference type="EMBL" id="CAI6228832.1"/>
    </source>
</evidence>
<feature type="domain" description="DUF7703" evidence="3">
    <location>
        <begin position="15"/>
        <end position="255"/>
    </location>
</feature>
<dbReference type="Pfam" id="PF24802">
    <property type="entry name" value="DUF7703"/>
    <property type="match status" value="1"/>
</dbReference>
<dbReference type="PANTHER" id="PTHR37013:SF3">
    <property type="entry name" value="INTEGRAL MEMBRANE PROTEIN (AFU_ORTHOLOGUE AFUA_1G05950)"/>
    <property type="match status" value="1"/>
</dbReference>
<feature type="transmembrane region" description="Helical" evidence="2">
    <location>
        <begin position="52"/>
        <end position="76"/>
    </location>
</feature>
<feature type="transmembrane region" description="Helical" evidence="2">
    <location>
        <begin position="162"/>
        <end position="179"/>
    </location>
</feature>
<reference evidence="4" key="1">
    <citation type="submission" date="2023-01" db="EMBL/GenBank/DDBJ databases">
        <authorList>
            <person name="Van Ghelder C."/>
            <person name="Rancurel C."/>
        </authorList>
    </citation>
    <scope>NUCLEOTIDE SEQUENCE</scope>
    <source>
        <strain evidence="4">CNCM I-4278</strain>
    </source>
</reference>
<feature type="transmembrane region" description="Helical" evidence="2">
    <location>
        <begin position="16"/>
        <end position="40"/>
    </location>
</feature>
<feature type="region of interest" description="Disordered" evidence="1">
    <location>
        <begin position="371"/>
        <end position="390"/>
    </location>
</feature>
<evidence type="ECO:0000256" key="1">
    <source>
        <dbReference type="SAM" id="MobiDB-lite"/>
    </source>
</evidence>
<protein>
    <recommendedName>
        <fullName evidence="3">DUF7703 domain-containing protein</fullName>
    </recommendedName>
</protein>
<dbReference type="AlphaFoldDB" id="A0A9W4U0R4"/>
<organism evidence="4 5">
    <name type="scientific">Periconia digitata</name>
    <dbReference type="NCBI Taxonomy" id="1303443"/>
    <lineage>
        <taxon>Eukaryota</taxon>
        <taxon>Fungi</taxon>
        <taxon>Dikarya</taxon>
        <taxon>Ascomycota</taxon>
        <taxon>Pezizomycotina</taxon>
        <taxon>Dothideomycetes</taxon>
        <taxon>Pleosporomycetidae</taxon>
        <taxon>Pleosporales</taxon>
        <taxon>Massarineae</taxon>
        <taxon>Periconiaceae</taxon>
        <taxon>Periconia</taxon>
    </lineage>
</organism>
<feature type="transmembrane region" description="Helical" evidence="2">
    <location>
        <begin position="121"/>
        <end position="142"/>
    </location>
</feature>
<feature type="transmembrane region" description="Helical" evidence="2">
    <location>
        <begin position="82"/>
        <end position="105"/>
    </location>
</feature>
<sequence>MALDSRDSGIGSDFTLSFAQCLTVVAFLTIALYNVVELTILIFTKFRQYRGIYFYALVVASWGIVPYSVAFILKFFRVPVHWGVIVAFIDIGWPCMVTGQSVVLYSRIHLISRGVIARGRWILYMIITNAIICHIPVVIILTGANSPNPGPYLKPYAIAERIQVSIFFIQEVIISGIYVQQTMKMLQSEGSIRASAKKVMTHLILVNVFIVLLDISMLAFEFAGLYSFQVSYKAAVYSIKLKMEFAILNRLVAMVQGRLGDSSINNNPRASRKRTGSSFGGGFTMRSEGMKRSGFRTPLTGSLGKNSTLGNSAYAKMEDTLPAISLAEMGVVKTTEVSVETSARDPQEMSTLPDAMADATWLKDWEQHMPTPAHCKPGQSSSQDSIIISI</sequence>
<dbReference type="EMBL" id="CAOQHR010000001">
    <property type="protein sequence ID" value="CAI6228832.1"/>
    <property type="molecule type" value="Genomic_DNA"/>
</dbReference>
<keyword evidence="2" id="KW-0472">Membrane</keyword>
<keyword evidence="5" id="KW-1185">Reference proteome</keyword>
<evidence type="ECO:0000256" key="2">
    <source>
        <dbReference type="SAM" id="Phobius"/>
    </source>
</evidence>
<feature type="compositionally biased region" description="Low complexity" evidence="1">
    <location>
        <begin position="379"/>
        <end position="390"/>
    </location>
</feature>
<accession>A0A9W4U0R4</accession>
<evidence type="ECO:0000313" key="5">
    <source>
        <dbReference type="Proteomes" id="UP001152607"/>
    </source>
</evidence>
<keyword evidence="2" id="KW-1133">Transmembrane helix</keyword>
<dbReference type="PANTHER" id="PTHR37013">
    <property type="entry name" value="INTEGRAL MEMBRANE PROTEIN (AFU_ORTHOLOGUE AFUA_1G05950)-RELATED"/>
    <property type="match status" value="1"/>
</dbReference>
<gene>
    <name evidence="4" type="ORF">PDIGIT_LOCUS134</name>
</gene>
<comment type="caution">
    <text evidence="4">The sequence shown here is derived from an EMBL/GenBank/DDBJ whole genome shotgun (WGS) entry which is preliminary data.</text>
</comment>
<feature type="transmembrane region" description="Helical" evidence="2">
    <location>
        <begin position="199"/>
        <end position="220"/>
    </location>
</feature>
<keyword evidence="2" id="KW-0812">Transmembrane</keyword>
<name>A0A9W4U0R4_9PLEO</name>
<dbReference type="InterPro" id="IPR056120">
    <property type="entry name" value="DUF7703"/>
</dbReference>
<dbReference type="OrthoDB" id="405906at2759"/>
<evidence type="ECO:0000259" key="3">
    <source>
        <dbReference type="Pfam" id="PF24802"/>
    </source>
</evidence>
<proteinExistence type="predicted"/>
<dbReference type="Proteomes" id="UP001152607">
    <property type="component" value="Unassembled WGS sequence"/>
</dbReference>
<feature type="region of interest" description="Disordered" evidence="1">
    <location>
        <begin position="263"/>
        <end position="297"/>
    </location>
</feature>